<gene>
    <name evidence="2" type="ORF">EZS28_023109</name>
</gene>
<comment type="caution">
    <text evidence="2">The sequence shown here is derived from an EMBL/GenBank/DDBJ whole genome shotgun (WGS) entry which is preliminary data.</text>
</comment>
<keyword evidence="1" id="KW-0812">Transmembrane</keyword>
<proteinExistence type="predicted"/>
<organism evidence="2 3">
    <name type="scientific">Streblomastix strix</name>
    <dbReference type="NCBI Taxonomy" id="222440"/>
    <lineage>
        <taxon>Eukaryota</taxon>
        <taxon>Metamonada</taxon>
        <taxon>Preaxostyla</taxon>
        <taxon>Oxymonadida</taxon>
        <taxon>Streblomastigidae</taxon>
        <taxon>Streblomastix</taxon>
    </lineage>
</organism>
<evidence type="ECO:0000313" key="2">
    <source>
        <dbReference type="EMBL" id="KAA6381365.1"/>
    </source>
</evidence>
<dbReference type="EMBL" id="SNRW01007365">
    <property type="protein sequence ID" value="KAA6381365.1"/>
    <property type="molecule type" value="Genomic_DNA"/>
</dbReference>
<name>A0A5J4VFX4_9EUKA</name>
<feature type="transmembrane region" description="Helical" evidence="1">
    <location>
        <begin position="36"/>
        <end position="55"/>
    </location>
</feature>
<keyword evidence="1" id="KW-1133">Transmembrane helix</keyword>
<reference evidence="2 3" key="1">
    <citation type="submission" date="2019-03" db="EMBL/GenBank/DDBJ databases">
        <title>Single cell metagenomics reveals metabolic interactions within the superorganism composed of flagellate Streblomastix strix and complex community of Bacteroidetes bacteria on its surface.</title>
        <authorList>
            <person name="Treitli S.C."/>
            <person name="Kolisko M."/>
            <person name="Husnik F."/>
            <person name="Keeling P."/>
            <person name="Hampl V."/>
        </authorList>
    </citation>
    <scope>NUCLEOTIDE SEQUENCE [LARGE SCALE GENOMIC DNA]</scope>
    <source>
        <strain evidence="2">ST1C</strain>
    </source>
</reference>
<dbReference type="Proteomes" id="UP000324800">
    <property type="component" value="Unassembled WGS sequence"/>
</dbReference>
<keyword evidence="1" id="KW-0472">Membrane</keyword>
<dbReference type="AlphaFoldDB" id="A0A5J4VFX4"/>
<evidence type="ECO:0000256" key="1">
    <source>
        <dbReference type="SAM" id="Phobius"/>
    </source>
</evidence>
<evidence type="ECO:0000313" key="3">
    <source>
        <dbReference type="Proteomes" id="UP000324800"/>
    </source>
</evidence>
<accession>A0A5J4VFX4</accession>
<protein>
    <submittedName>
        <fullName evidence="2">Uncharacterized protein</fullName>
    </submittedName>
</protein>
<sequence length="68" mass="8094">MTTDIKRGHRHGNKYDEDFIKLDGVHKTYLLGVEGIAALRFKIFLIFCLLYQFVLKCEWKFDILKCCH</sequence>